<accession>A0A8K1I7Q5</accession>
<name>A0A8K1I7Q5_9PEZI</name>
<dbReference type="AlphaFoldDB" id="A0A8K1I7Q5"/>
<gene>
    <name evidence="1" type="primary">orf154B</name>
</gene>
<geneLocation type="mitochondrion" evidence="1"/>
<evidence type="ECO:0000313" key="1">
    <source>
        <dbReference type="EMBL" id="UBU98468.1"/>
    </source>
</evidence>
<keyword evidence="1" id="KW-0496">Mitochondrion</keyword>
<proteinExistence type="predicted"/>
<protein>
    <submittedName>
        <fullName evidence="1">Uncharacterized protein</fullName>
    </submittedName>
</protein>
<reference evidence="1" key="1">
    <citation type="submission" date="2021-01" db="EMBL/GenBank/DDBJ databases">
        <authorList>
            <person name="Sun H.-H."/>
            <person name="Zhang S."/>
            <person name="Zhang Y.-J."/>
        </authorList>
    </citation>
    <scope>NUCLEOTIDE SEQUENCE</scope>
    <source>
        <strain evidence="1">CMM1</strain>
    </source>
</reference>
<dbReference type="GeneID" id="68665369"/>
<dbReference type="RefSeq" id="YP_010218812.1">
    <property type="nucleotide sequence ID" value="NC_058917.1"/>
</dbReference>
<dbReference type="EMBL" id="MW538937">
    <property type="protein sequence ID" value="UBU98468.1"/>
    <property type="molecule type" value="Genomic_DNA"/>
</dbReference>
<sequence>MPIVYTLPKPKGQGLHAENKAWLRYSAYELVRPPEWIPYLNGTSSSTACRPGLHAVVVWGGEYYTRLAPPSHLPLRKGRRGTRGCVLPCTCPFLPCMNVPIPFPLWAVGQGGVGTFIKGGGGGERGGEAKENILYIPSLTPMGMNRKRGPREGG</sequence>
<organism evidence="1">
    <name type="scientific">Morchella brunnea</name>
    <dbReference type="NCBI Taxonomy" id="1174671"/>
    <lineage>
        <taxon>Eukaryota</taxon>
        <taxon>Fungi</taxon>
        <taxon>Dikarya</taxon>
        <taxon>Ascomycota</taxon>
        <taxon>Pezizomycotina</taxon>
        <taxon>Pezizomycetes</taxon>
        <taxon>Pezizales</taxon>
        <taxon>Morchellaceae</taxon>
        <taxon>Morchella</taxon>
    </lineage>
</organism>